<dbReference type="Pfam" id="PF14177">
    <property type="entry name" value="YkyB"/>
    <property type="match status" value="1"/>
</dbReference>
<sequence length="144" mass="16565">MKTTNQEIAKAIYIVNNHAKNAPELYTIKNRAIQRLLKEGRAEKLGLNYSQNPRNALQHLDVLVRVDNFLFHHPSTKEDRNKLKIIVSETNHRNPKVSMPLRRAKQILEAYSPLPKPSGIPRRSNPKQYIPYVGLSTYLNGKSK</sequence>
<dbReference type="EMBL" id="JAUHTR010000002">
    <property type="protein sequence ID" value="MDN4523960.1"/>
    <property type="molecule type" value="Genomic_DNA"/>
</dbReference>
<reference evidence="1" key="1">
    <citation type="submission" date="2023-07" db="EMBL/GenBank/DDBJ databases">
        <title>Fictibacillus sp. isolated from freshwater pond.</title>
        <authorList>
            <person name="Kirdat K."/>
            <person name="Bhat A."/>
            <person name="Mourya A."/>
            <person name="Yadav A."/>
        </authorList>
    </citation>
    <scope>NUCLEOTIDE SEQUENCE</scope>
    <source>
        <strain evidence="1">NE201</strain>
    </source>
</reference>
<evidence type="ECO:0000313" key="1">
    <source>
        <dbReference type="EMBL" id="MDN4523960.1"/>
    </source>
</evidence>
<proteinExistence type="predicted"/>
<comment type="caution">
    <text evidence="1">The sequence shown here is derived from an EMBL/GenBank/DDBJ whole genome shotgun (WGS) entry which is preliminary data.</text>
</comment>
<organism evidence="1 2">
    <name type="scientific">Fictibacillus fluitans</name>
    <dbReference type="NCBI Taxonomy" id="3058422"/>
    <lineage>
        <taxon>Bacteria</taxon>
        <taxon>Bacillati</taxon>
        <taxon>Bacillota</taxon>
        <taxon>Bacilli</taxon>
        <taxon>Bacillales</taxon>
        <taxon>Fictibacillaceae</taxon>
        <taxon>Fictibacillus</taxon>
    </lineage>
</organism>
<dbReference type="Proteomes" id="UP001172721">
    <property type="component" value="Unassembled WGS sequence"/>
</dbReference>
<evidence type="ECO:0000313" key="2">
    <source>
        <dbReference type="Proteomes" id="UP001172721"/>
    </source>
</evidence>
<dbReference type="InterPro" id="IPR025552">
    <property type="entry name" value="YkyB"/>
</dbReference>
<accession>A0ABT8HT66</accession>
<protein>
    <submittedName>
        <fullName evidence="1">YkyB family protein</fullName>
    </submittedName>
</protein>
<gene>
    <name evidence="1" type="ORF">QYB97_05710</name>
</gene>
<dbReference type="RefSeq" id="WP_301165016.1">
    <property type="nucleotide sequence ID" value="NZ_JAUHTR010000002.1"/>
</dbReference>
<name>A0ABT8HT66_9BACL</name>
<keyword evidence="2" id="KW-1185">Reference proteome</keyword>